<dbReference type="AlphaFoldDB" id="A0A2H5X9R5"/>
<feature type="transmembrane region" description="Helical" evidence="1">
    <location>
        <begin position="70"/>
        <end position="89"/>
    </location>
</feature>
<keyword evidence="1" id="KW-1133">Transmembrane helix</keyword>
<keyword evidence="1" id="KW-0812">Transmembrane</keyword>
<organism evidence="3 4">
    <name type="scientific">Candidatus Fervidibacter japonicus</name>
    <dbReference type="NCBI Taxonomy" id="2035412"/>
    <lineage>
        <taxon>Bacteria</taxon>
        <taxon>Candidatus Fervidibacterota</taxon>
        <taxon>Candidatus Fervidibacter</taxon>
    </lineage>
</organism>
<evidence type="ECO:0000256" key="1">
    <source>
        <dbReference type="SAM" id="Phobius"/>
    </source>
</evidence>
<feature type="transmembrane region" description="Helical" evidence="1">
    <location>
        <begin position="12"/>
        <end position="29"/>
    </location>
</feature>
<name>A0A2H5X9R5_9BACT</name>
<comment type="caution">
    <text evidence="3">The sequence shown here is derived from an EMBL/GenBank/DDBJ whole genome shotgun (WGS) entry which is preliminary data.</text>
</comment>
<dbReference type="EMBL" id="BEHT01000004">
    <property type="protein sequence ID" value="GBC97930.1"/>
    <property type="molecule type" value="Genomic_DNA"/>
</dbReference>
<feature type="transmembrane region" description="Helical" evidence="1">
    <location>
        <begin position="176"/>
        <end position="196"/>
    </location>
</feature>
<keyword evidence="2" id="KW-0732">Signal</keyword>
<keyword evidence="1" id="KW-0472">Membrane</keyword>
<feature type="transmembrane region" description="Helical" evidence="1">
    <location>
        <begin position="124"/>
        <end position="144"/>
    </location>
</feature>
<protein>
    <recommendedName>
        <fullName evidence="5">Prepilin type IV endopeptidase peptidase domain-containing protein</fullName>
    </recommendedName>
</protein>
<feature type="transmembrane region" description="Helical" evidence="1">
    <location>
        <begin position="259"/>
        <end position="283"/>
    </location>
</feature>
<dbReference type="Proteomes" id="UP000236173">
    <property type="component" value="Unassembled WGS sequence"/>
</dbReference>
<feature type="transmembrane region" description="Helical" evidence="1">
    <location>
        <begin position="203"/>
        <end position="223"/>
    </location>
</feature>
<feature type="transmembrane region" description="Helical" evidence="1">
    <location>
        <begin position="151"/>
        <end position="170"/>
    </location>
</feature>
<feature type="chain" id="PRO_5014184475" description="Prepilin type IV endopeptidase peptidase domain-containing protein" evidence="2">
    <location>
        <begin position="20"/>
        <end position="288"/>
    </location>
</feature>
<evidence type="ECO:0008006" key="5">
    <source>
        <dbReference type="Google" id="ProtNLM"/>
    </source>
</evidence>
<feature type="transmembrane region" description="Helical" evidence="1">
    <location>
        <begin position="229"/>
        <end position="247"/>
    </location>
</feature>
<feature type="transmembrane region" description="Helical" evidence="1">
    <location>
        <begin position="101"/>
        <end position="118"/>
    </location>
</feature>
<feature type="transmembrane region" description="Helical" evidence="1">
    <location>
        <begin position="41"/>
        <end position="64"/>
    </location>
</feature>
<gene>
    <name evidence="3" type="ORF">HRbin17_00425</name>
</gene>
<accession>A0A2H5X9R5</accession>
<sequence length="288" mass="29639">MTFLLKSALTLSLPPAATAITILAIASLATKPKQWAFRSWLTGIALATGYAVGHRIVTGTLPLVPHSVEGWLPLSALLVAMLSALDHLPTLPTVLKTMWRLPVSVGAVAVLLLPAASLTIGAKIAWAIGLGMALTALWLAMDALAERQTGVLLPISWSTVATAGSAALFIAHTAAISQLAGVLAAVTGAAFAFGLWQRQWSWAKGAVSVVAVLLFGVTVNGVFYAELPLASATFLWLAAVAGWVRFAPISQRLPAWAQVAGQLSATIVGAGVAVGIAVLKIGLPTGGY</sequence>
<feature type="signal peptide" evidence="2">
    <location>
        <begin position="1"/>
        <end position="19"/>
    </location>
</feature>
<reference evidence="4" key="1">
    <citation type="submission" date="2017-09" db="EMBL/GenBank/DDBJ databases">
        <title>Metaegenomics of thermophilic ammonia-oxidizing enrichment culture.</title>
        <authorList>
            <person name="Kato S."/>
            <person name="Suzuki K."/>
        </authorList>
    </citation>
    <scope>NUCLEOTIDE SEQUENCE [LARGE SCALE GENOMIC DNA]</scope>
</reference>
<evidence type="ECO:0000313" key="3">
    <source>
        <dbReference type="EMBL" id="GBC97930.1"/>
    </source>
</evidence>
<evidence type="ECO:0000256" key="2">
    <source>
        <dbReference type="SAM" id="SignalP"/>
    </source>
</evidence>
<evidence type="ECO:0000313" key="4">
    <source>
        <dbReference type="Proteomes" id="UP000236173"/>
    </source>
</evidence>
<proteinExistence type="predicted"/>